<protein>
    <submittedName>
        <fullName evidence="2">GNAT family N-acetyltransferase</fullName>
    </submittedName>
</protein>
<dbReference type="CDD" id="cd04301">
    <property type="entry name" value="NAT_SF"/>
    <property type="match status" value="1"/>
</dbReference>
<feature type="domain" description="N-acetyltransferase" evidence="1">
    <location>
        <begin position="10"/>
        <end position="143"/>
    </location>
</feature>
<keyword evidence="3" id="KW-1185">Reference proteome</keyword>
<dbReference type="InterPro" id="IPR039143">
    <property type="entry name" value="GNPNAT1-like"/>
</dbReference>
<proteinExistence type="predicted"/>
<gene>
    <name evidence="2" type="ORF">H9C73_14170</name>
</gene>
<dbReference type="Pfam" id="PF13673">
    <property type="entry name" value="Acetyltransf_10"/>
    <property type="match status" value="1"/>
</dbReference>
<sequence>MSSRLSVQQVSFHSPARASIASIRETVFVGEQEVPPELEFDGLDTCALHVLAYVDDQPVGTGRVLDDGHIGRVAVLKDFRGLGVGAGIVNALAEEAKGAGCERAYLGAQLQAVPFYRKLGYTPYGEEFMDAGIPHIHMEKWLK</sequence>
<dbReference type="InterPro" id="IPR000182">
    <property type="entry name" value="GNAT_dom"/>
</dbReference>
<dbReference type="PANTHER" id="PTHR13355">
    <property type="entry name" value="GLUCOSAMINE 6-PHOSPHATE N-ACETYLTRANSFERASE"/>
    <property type="match status" value="1"/>
</dbReference>
<evidence type="ECO:0000259" key="1">
    <source>
        <dbReference type="PROSITE" id="PS51186"/>
    </source>
</evidence>
<name>A0ABS3ZEX3_9GAMM</name>
<reference evidence="2 3" key="1">
    <citation type="submission" date="2020-09" db="EMBL/GenBank/DDBJ databases">
        <authorList>
            <person name="Tanuku N.R.S."/>
        </authorList>
    </citation>
    <scope>NUCLEOTIDE SEQUENCE [LARGE SCALE GENOMIC DNA]</scope>
    <source>
        <strain evidence="2 3">AK62</strain>
    </source>
</reference>
<dbReference type="RefSeq" id="WP_209288560.1">
    <property type="nucleotide sequence ID" value="NZ_JACVEW010000027.1"/>
</dbReference>
<accession>A0ABS3ZEX3</accession>
<dbReference type="EMBL" id="JACVEW010000027">
    <property type="protein sequence ID" value="MBP0049875.1"/>
    <property type="molecule type" value="Genomic_DNA"/>
</dbReference>
<evidence type="ECO:0000313" key="3">
    <source>
        <dbReference type="Proteomes" id="UP000810171"/>
    </source>
</evidence>
<dbReference type="Proteomes" id="UP000810171">
    <property type="component" value="Unassembled WGS sequence"/>
</dbReference>
<dbReference type="PROSITE" id="PS51186">
    <property type="entry name" value="GNAT"/>
    <property type="match status" value="1"/>
</dbReference>
<dbReference type="PANTHER" id="PTHR13355:SF11">
    <property type="entry name" value="GLUCOSAMINE 6-PHOSPHATE N-ACETYLTRANSFERASE"/>
    <property type="match status" value="1"/>
</dbReference>
<organism evidence="2 3">
    <name type="scientific">Marinobacterium alkalitolerans</name>
    <dbReference type="NCBI Taxonomy" id="1542925"/>
    <lineage>
        <taxon>Bacteria</taxon>
        <taxon>Pseudomonadati</taxon>
        <taxon>Pseudomonadota</taxon>
        <taxon>Gammaproteobacteria</taxon>
        <taxon>Oceanospirillales</taxon>
        <taxon>Oceanospirillaceae</taxon>
        <taxon>Marinobacterium</taxon>
    </lineage>
</organism>
<dbReference type="InterPro" id="IPR016181">
    <property type="entry name" value="Acyl_CoA_acyltransferase"/>
</dbReference>
<dbReference type="SUPFAM" id="SSF55729">
    <property type="entry name" value="Acyl-CoA N-acyltransferases (Nat)"/>
    <property type="match status" value="1"/>
</dbReference>
<evidence type="ECO:0000313" key="2">
    <source>
        <dbReference type="EMBL" id="MBP0049875.1"/>
    </source>
</evidence>
<comment type="caution">
    <text evidence="2">The sequence shown here is derived from an EMBL/GenBank/DDBJ whole genome shotgun (WGS) entry which is preliminary data.</text>
</comment>
<dbReference type="Gene3D" id="3.40.630.30">
    <property type="match status" value="1"/>
</dbReference>